<protein>
    <submittedName>
        <fullName evidence="4">Tellurite resistance protein TerA</fullName>
    </submittedName>
</protein>
<dbReference type="InterPro" id="IPR003325">
    <property type="entry name" value="TerD"/>
</dbReference>
<organism evidence="4 5">
    <name type="scientific">Paenibacillus harenae</name>
    <dbReference type="NCBI Taxonomy" id="306543"/>
    <lineage>
        <taxon>Bacteria</taxon>
        <taxon>Bacillati</taxon>
        <taxon>Bacillota</taxon>
        <taxon>Bacilli</taxon>
        <taxon>Bacillales</taxon>
        <taxon>Paenibacillaceae</taxon>
        <taxon>Paenibacillus</taxon>
    </lineage>
</organism>
<dbReference type="Proteomes" id="UP001229346">
    <property type="component" value="Unassembled WGS sequence"/>
</dbReference>
<dbReference type="EMBL" id="JAUSSU010000005">
    <property type="protein sequence ID" value="MDQ0113404.1"/>
    <property type="molecule type" value="Genomic_DNA"/>
</dbReference>
<accession>A0ABT9U1A1</accession>
<dbReference type="InterPro" id="IPR051324">
    <property type="entry name" value="Stress/Tellurium_Resist"/>
</dbReference>
<dbReference type="RefSeq" id="WP_307204604.1">
    <property type="nucleotide sequence ID" value="NZ_JAUSSU010000005.1"/>
</dbReference>
<dbReference type="Pfam" id="PF02342">
    <property type="entry name" value="TerD"/>
    <property type="match status" value="1"/>
</dbReference>
<dbReference type="PIRSF" id="PIRSF037118">
    <property type="entry name" value="Tellurite_resistance_TerA"/>
    <property type="match status" value="1"/>
</dbReference>
<feature type="compositionally biased region" description="Pro residues" evidence="2">
    <location>
        <begin position="187"/>
        <end position="219"/>
    </location>
</feature>
<gene>
    <name evidence="4" type="ORF">J2T15_002845</name>
</gene>
<name>A0ABT9U1A1_PAEHA</name>
<proteinExistence type="inferred from homology"/>
<comment type="caution">
    <text evidence="4">The sequence shown here is derived from an EMBL/GenBank/DDBJ whole genome shotgun (WGS) entry which is preliminary data.</text>
</comment>
<evidence type="ECO:0000313" key="5">
    <source>
        <dbReference type="Proteomes" id="UP001229346"/>
    </source>
</evidence>
<dbReference type="PANTHER" id="PTHR32097:SF4">
    <property type="entry name" value="GENERAL STRESS PROTEIN 16U"/>
    <property type="match status" value="1"/>
</dbReference>
<evidence type="ECO:0000259" key="3">
    <source>
        <dbReference type="Pfam" id="PF02342"/>
    </source>
</evidence>
<reference evidence="4 5" key="1">
    <citation type="submission" date="2023-07" db="EMBL/GenBank/DDBJ databases">
        <title>Sorghum-associated microbial communities from plants grown in Nebraska, USA.</title>
        <authorList>
            <person name="Schachtman D."/>
        </authorList>
    </citation>
    <scope>NUCLEOTIDE SEQUENCE [LARGE SCALE GENOMIC DNA]</scope>
    <source>
        <strain evidence="4 5">CC482</strain>
    </source>
</reference>
<feature type="domain" description="TerD" evidence="3">
    <location>
        <begin position="1"/>
        <end position="177"/>
    </location>
</feature>
<dbReference type="Gene3D" id="2.60.60.30">
    <property type="entry name" value="sav2460 like domains"/>
    <property type="match status" value="2"/>
</dbReference>
<evidence type="ECO:0000256" key="2">
    <source>
        <dbReference type="SAM" id="MobiDB-lite"/>
    </source>
</evidence>
<keyword evidence="5" id="KW-1185">Reference proteome</keyword>
<evidence type="ECO:0000256" key="1">
    <source>
        <dbReference type="ARBA" id="ARBA00008775"/>
    </source>
</evidence>
<dbReference type="InterPro" id="IPR017115">
    <property type="entry name" value="Tellurite_resistance_TerA"/>
</dbReference>
<dbReference type="PANTHER" id="PTHR32097">
    <property type="entry name" value="CAMP-BINDING PROTEIN 1-RELATED"/>
    <property type="match status" value="1"/>
</dbReference>
<comment type="similarity">
    <text evidence="1">Belongs to the CAPAB/TerDEXZ family.</text>
</comment>
<sequence length="423" mass="45918">MTVQIIKGQKADLTKTNPGLTEVVVSLGWRAPSSIELDTSAFLLRANGKVAGDDDLIFYNNPTTSFIAYQDGQAGGDNKQFTIKLQQVPAAMEKIAFSLTIYDSDNRKQNFGQVGNAFIRFVNKQTGVEVLRYDLGNDFSVETAIVVGELYRYNGEWKFNAVGAGFAGGLGALCGNFGIEVNDEPAAPDPQPLPEPPAARPATPPAQPQAPKQESPPAPLNLNLNKIELKKKGDTINLKKSAGGLGEILINLNWNQQQTKSGGFFGRSSKGVDLDLACLYELNNGEKGVIQALGGSFGQLNRAPFIALDGDDRTGSVKTGENLRINGARITDIKRILVFTFIYEGVTSWSQADGVVSVKQEGGPEIVVHMNEHDNSKGMCAIAMIRNVNNETFSIERLVQFYNGHREIDQAYGWGMRWVAGSK</sequence>
<evidence type="ECO:0000313" key="4">
    <source>
        <dbReference type="EMBL" id="MDQ0113404.1"/>
    </source>
</evidence>
<dbReference type="CDD" id="cd06974">
    <property type="entry name" value="TerD_like"/>
    <property type="match status" value="2"/>
</dbReference>
<feature type="region of interest" description="Disordered" evidence="2">
    <location>
        <begin position="183"/>
        <end position="220"/>
    </location>
</feature>